<dbReference type="InterPro" id="IPR028098">
    <property type="entry name" value="Glyco_trans_4-like_N"/>
</dbReference>
<dbReference type="EMBL" id="CP150096">
    <property type="protein sequence ID" value="WZN47692.1"/>
    <property type="molecule type" value="Genomic_DNA"/>
</dbReference>
<name>A0ABZ2Z8P0_9BACT</name>
<dbReference type="Pfam" id="PF00534">
    <property type="entry name" value="Glycos_transf_1"/>
    <property type="match status" value="1"/>
</dbReference>
<sequence>MKVYFDHQVFSWQRYGGISRYFANIYNSLHDRGYTDCKITLLYSRNHYIQDQKFPLSPMLGERLLRKQRKLEKWNRKYSKYLIGKNDFDILHPTYYDPYFLTRLKKPFVITVHDMIHELFPEFFSPHDHNIPFKRATITKADHIIAISESTKNDLQRVFNIPDHKISVVYHGYQEAHVPADPAFKPPFPEYLLFVGDRAGYKNFARFVQAVQPLLDRYDINLICAGGGDFGVAEKELLIRAGIEHRAKQISATEAQLNALYQGALAFVYPSLYEGFGLPILEAFRNNCPIVSSNTSCFHEVGGDAVAYFDPYQVEDMTQAIDSVINSRDRSGELRAKGLVQLDKFPMQVCMDKTLEVYRGVV</sequence>
<dbReference type="Gene3D" id="3.40.50.2000">
    <property type="entry name" value="Glycogen Phosphorylase B"/>
    <property type="match status" value="2"/>
</dbReference>
<evidence type="ECO:0000313" key="5">
    <source>
        <dbReference type="Proteomes" id="UP001449657"/>
    </source>
</evidence>
<protein>
    <submittedName>
        <fullName evidence="4">Glycosyltransferase family 1 protein</fullName>
    </submittedName>
</protein>
<dbReference type="SUPFAM" id="SSF53756">
    <property type="entry name" value="UDP-Glycosyltransferase/glycogen phosphorylase"/>
    <property type="match status" value="1"/>
</dbReference>
<proteinExistence type="predicted"/>
<feature type="domain" description="Glycosyl transferase family 1" evidence="2">
    <location>
        <begin position="189"/>
        <end position="331"/>
    </location>
</feature>
<dbReference type="Proteomes" id="UP001449657">
    <property type="component" value="Chromosome"/>
</dbReference>
<evidence type="ECO:0000259" key="2">
    <source>
        <dbReference type="Pfam" id="PF00534"/>
    </source>
</evidence>
<dbReference type="PANTHER" id="PTHR46401">
    <property type="entry name" value="GLYCOSYLTRANSFERASE WBBK-RELATED"/>
    <property type="match status" value="1"/>
</dbReference>
<evidence type="ECO:0000259" key="3">
    <source>
        <dbReference type="Pfam" id="PF13439"/>
    </source>
</evidence>
<dbReference type="Pfam" id="PF13439">
    <property type="entry name" value="Glyco_transf_4"/>
    <property type="match status" value="1"/>
</dbReference>
<keyword evidence="1" id="KW-0808">Transferase</keyword>
<dbReference type="InterPro" id="IPR001296">
    <property type="entry name" value="Glyco_trans_1"/>
</dbReference>
<dbReference type="PANTHER" id="PTHR46401:SF2">
    <property type="entry name" value="GLYCOSYLTRANSFERASE WBBK-RELATED"/>
    <property type="match status" value="1"/>
</dbReference>
<evidence type="ECO:0000256" key="1">
    <source>
        <dbReference type="ARBA" id="ARBA00022679"/>
    </source>
</evidence>
<accession>A0ABZ2Z8P0</accession>
<dbReference type="RefSeq" id="WP_341842317.1">
    <property type="nucleotide sequence ID" value="NZ_CP149792.1"/>
</dbReference>
<dbReference type="CDD" id="cd03809">
    <property type="entry name" value="GT4_MtfB-like"/>
    <property type="match status" value="1"/>
</dbReference>
<reference evidence="4 5" key="1">
    <citation type="submission" date="2024-03" db="EMBL/GenBank/DDBJ databases">
        <title>Chitinophaga caseinilytica sp. nov., a casein hydrolysing bacterium isolated from forest soil.</title>
        <authorList>
            <person name="Lee D.S."/>
            <person name="Han D.M."/>
            <person name="Baek J.H."/>
            <person name="Choi D.G."/>
            <person name="Jeon J.H."/>
            <person name="Jeon C.O."/>
        </authorList>
    </citation>
    <scope>NUCLEOTIDE SEQUENCE [LARGE SCALE GENOMIC DNA]</scope>
    <source>
        <strain evidence="4 5">KACC 19118</strain>
    </source>
</reference>
<feature type="domain" description="Glycosyltransferase subfamily 4-like N-terminal" evidence="3">
    <location>
        <begin position="15"/>
        <end position="173"/>
    </location>
</feature>
<keyword evidence="5" id="KW-1185">Reference proteome</keyword>
<gene>
    <name evidence="4" type="ORF">WJU22_05815</name>
</gene>
<evidence type="ECO:0000313" key="4">
    <source>
        <dbReference type="EMBL" id="WZN47692.1"/>
    </source>
</evidence>
<organism evidence="4 5">
    <name type="scientific">Chitinophaga caseinilytica</name>
    <dbReference type="NCBI Taxonomy" id="2267521"/>
    <lineage>
        <taxon>Bacteria</taxon>
        <taxon>Pseudomonadati</taxon>
        <taxon>Bacteroidota</taxon>
        <taxon>Chitinophagia</taxon>
        <taxon>Chitinophagales</taxon>
        <taxon>Chitinophagaceae</taxon>
        <taxon>Chitinophaga</taxon>
    </lineage>
</organism>